<dbReference type="GO" id="GO:0003700">
    <property type="term" value="F:DNA-binding transcription factor activity"/>
    <property type="evidence" value="ECO:0007669"/>
    <property type="project" value="TreeGrafter"/>
</dbReference>
<comment type="caution">
    <text evidence="7">The sequence shown here is derived from an EMBL/GenBank/DDBJ whole genome shotgun (WGS) entry which is preliminary data.</text>
</comment>
<dbReference type="PANTHER" id="PTHR30055:SF234">
    <property type="entry name" value="HTH-TYPE TRANSCRIPTIONAL REGULATOR BETI"/>
    <property type="match status" value="1"/>
</dbReference>
<dbReference type="Gene3D" id="1.10.357.10">
    <property type="entry name" value="Tetracycline Repressor, domain 2"/>
    <property type="match status" value="1"/>
</dbReference>
<evidence type="ECO:0000256" key="4">
    <source>
        <dbReference type="PROSITE-ProRule" id="PRU00335"/>
    </source>
</evidence>
<dbReference type="InterPro" id="IPR050109">
    <property type="entry name" value="HTH-type_TetR-like_transc_reg"/>
</dbReference>
<evidence type="ECO:0000256" key="1">
    <source>
        <dbReference type="ARBA" id="ARBA00023015"/>
    </source>
</evidence>
<dbReference type="InterPro" id="IPR001647">
    <property type="entry name" value="HTH_TetR"/>
</dbReference>
<keyword evidence="2 4" id="KW-0238">DNA-binding</keyword>
<sequence>MAHPGTPASAGAEHSAPAARRLSAVGSQPAEPRGERASTPKPGRGRPGYDRDTLVARAIEVFMRRGYNGTSMDVLARELGITKSAIYHHVGSKEELLRSALSVGLGELDAALTRQEQRRGVSAGERLRGAVRSAVEVLIAHQASVTLLLRVHGNSEVEREALEQRRQIDRRLTALVRQAQAEGSVRSDLDAHVAARLLFGTVNSLTEWYRADSAIAAGEIAHALTTMAFDGLSVR</sequence>
<dbReference type="InterPro" id="IPR041490">
    <property type="entry name" value="KstR2_TetR_C"/>
</dbReference>
<accession>A0A6N9H827</accession>
<evidence type="ECO:0000313" key="8">
    <source>
        <dbReference type="Proteomes" id="UP000469215"/>
    </source>
</evidence>
<dbReference type="Pfam" id="PF17932">
    <property type="entry name" value="TetR_C_24"/>
    <property type="match status" value="1"/>
</dbReference>
<dbReference type="GO" id="GO:0000976">
    <property type="term" value="F:transcription cis-regulatory region binding"/>
    <property type="evidence" value="ECO:0007669"/>
    <property type="project" value="TreeGrafter"/>
</dbReference>
<proteinExistence type="predicted"/>
<reference evidence="7 8" key="1">
    <citation type="submission" date="2020-01" db="EMBL/GenBank/DDBJ databases">
        <authorList>
            <person name="Deng T."/>
        </authorList>
    </citation>
    <scope>NUCLEOTIDE SEQUENCE [LARGE SCALE GENOMIC DNA]</scope>
    <source>
        <strain evidence="7 8">5221</strain>
    </source>
</reference>
<dbReference type="RefSeq" id="WP_160953160.1">
    <property type="nucleotide sequence ID" value="NZ_WWEQ01000023.1"/>
</dbReference>
<organism evidence="7 8">
    <name type="scientific">Brevibacterium rongguiense</name>
    <dbReference type="NCBI Taxonomy" id="2695267"/>
    <lineage>
        <taxon>Bacteria</taxon>
        <taxon>Bacillati</taxon>
        <taxon>Actinomycetota</taxon>
        <taxon>Actinomycetes</taxon>
        <taxon>Micrococcales</taxon>
        <taxon>Brevibacteriaceae</taxon>
        <taxon>Brevibacterium</taxon>
    </lineage>
</organism>
<dbReference type="SUPFAM" id="SSF46689">
    <property type="entry name" value="Homeodomain-like"/>
    <property type="match status" value="1"/>
</dbReference>
<evidence type="ECO:0000256" key="2">
    <source>
        <dbReference type="ARBA" id="ARBA00023125"/>
    </source>
</evidence>
<dbReference type="PROSITE" id="PS50977">
    <property type="entry name" value="HTH_TETR_2"/>
    <property type="match status" value="1"/>
</dbReference>
<dbReference type="PRINTS" id="PR00455">
    <property type="entry name" value="HTHTETR"/>
</dbReference>
<protein>
    <submittedName>
        <fullName evidence="7">TetR family transcriptional regulator</fullName>
    </submittedName>
</protein>
<feature type="domain" description="HTH tetR-type" evidence="6">
    <location>
        <begin position="48"/>
        <end position="108"/>
    </location>
</feature>
<dbReference type="SUPFAM" id="SSF48498">
    <property type="entry name" value="Tetracyclin repressor-like, C-terminal domain"/>
    <property type="match status" value="1"/>
</dbReference>
<dbReference type="Proteomes" id="UP000469215">
    <property type="component" value="Unassembled WGS sequence"/>
</dbReference>
<name>A0A6N9H827_9MICO</name>
<keyword evidence="3" id="KW-0804">Transcription</keyword>
<evidence type="ECO:0000259" key="6">
    <source>
        <dbReference type="PROSITE" id="PS50977"/>
    </source>
</evidence>
<dbReference type="Gene3D" id="1.10.10.60">
    <property type="entry name" value="Homeodomain-like"/>
    <property type="match status" value="1"/>
</dbReference>
<dbReference type="Pfam" id="PF00440">
    <property type="entry name" value="TetR_N"/>
    <property type="match status" value="1"/>
</dbReference>
<dbReference type="InterPro" id="IPR036271">
    <property type="entry name" value="Tet_transcr_reg_TetR-rel_C_sf"/>
</dbReference>
<evidence type="ECO:0000313" key="7">
    <source>
        <dbReference type="EMBL" id="MYM19732.1"/>
    </source>
</evidence>
<feature type="compositionally biased region" description="Low complexity" evidence="5">
    <location>
        <begin position="7"/>
        <end position="19"/>
    </location>
</feature>
<dbReference type="AlphaFoldDB" id="A0A6N9H827"/>
<gene>
    <name evidence="7" type="ORF">GSY69_07060</name>
</gene>
<keyword evidence="8" id="KW-1185">Reference proteome</keyword>
<keyword evidence="1" id="KW-0805">Transcription regulation</keyword>
<feature type="DNA-binding region" description="H-T-H motif" evidence="4">
    <location>
        <begin position="71"/>
        <end position="90"/>
    </location>
</feature>
<feature type="region of interest" description="Disordered" evidence="5">
    <location>
        <begin position="1"/>
        <end position="50"/>
    </location>
</feature>
<dbReference type="EMBL" id="WWEQ01000023">
    <property type="protein sequence ID" value="MYM19732.1"/>
    <property type="molecule type" value="Genomic_DNA"/>
</dbReference>
<dbReference type="PANTHER" id="PTHR30055">
    <property type="entry name" value="HTH-TYPE TRANSCRIPTIONAL REGULATOR RUTR"/>
    <property type="match status" value="1"/>
</dbReference>
<evidence type="ECO:0000256" key="3">
    <source>
        <dbReference type="ARBA" id="ARBA00023163"/>
    </source>
</evidence>
<dbReference type="InterPro" id="IPR009057">
    <property type="entry name" value="Homeodomain-like_sf"/>
</dbReference>
<evidence type="ECO:0000256" key="5">
    <source>
        <dbReference type="SAM" id="MobiDB-lite"/>
    </source>
</evidence>